<sequence length="375" mass="41987">MNSLIYPQYLPDHAELRTHLLVNHTVRTIVPASDQAGVLRRAPISAIKDFIPDDAMGFVDPNYHYNSWYERKEFRDQLSLLYSPTVNSSRHNEVWRRLKFDSQGKLTPESAHILTSGRKYSESWIYLAQQKFPQDLLEELLEIRLAARVNSLHHEAFPILVHPRVGAFILSQLARSIAADQTLSLVTSNKTALKDALFQPEGDLESEHDTLLALLLNISIPDSIAKIRPKDYGSIRDEYEDVRNNIHELVHSVAGRFNLTSKSNVREFKEYTLEKTADISREINRAQSAIRKDRFNSGANLAISLVASASGAAIGEHMGGLIGASLGAVFAPVVTTGSLKLSTNTIDSHNNGIKRFAALKSSIERRTGYRAYLQL</sequence>
<comment type="caution">
    <text evidence="1">The sequence shown here is derived from an EMBL/GenBank/DDBJ whole genome shotgun (WGS) entry which is preliminary data.</text>
</comment>
<evidence type="ECO:0000313" key="1">
    <source>
        <dbReference type="EMBL" id="MFC0340303.1"/>
    </source>
</evidence>
<dbReference type="RefSeq" id="WP_377697961.1">
    <property type="nucleotide sequence ID" value="NZ_JBHLWE010000017.1"/>
</dbReference>
<reference evidence="1 2" key="1">
    <citation type="submission" date="2024-09" db="EMBL/GenBank/DDBJ databases">
        <authorList>
            <person name="Sun Q."/>
            <person name="Mori K."/>
        </authorList>
    </citation>
    <scope>NUCLEOTIDE SEQUENCE [LARGE SCALE GENOMIC DNA]</scope>
    <source>
        <strain evidence="1 2">KCTC 22789</strain>
    </source>
</reference>
<proteinExistence type="predicted"/>
<dbReference type="EMBL" id="JBHLWE010000017">
    <property type="protein sequence ID" value="MFC0340303.1"/>
    <property type="molecule type" value="Genomic_DNA"/>
</dbReference>
<protein>
    <submittedName>
        <fullName evidence="1">Uncharacterized protein</fullName>
    </submittedName>
</protein>
<organism evidence="1 2">
    <name type="scientific">Paracoccus niistensis</name>
    <dbReference type="NCBI Taxonomy" id="632935"/>
    <lineage>
        <taxon>Bacteria</taxon>
        <taxon>Pseudomonadati</taxon>
        <taxon>Pseudomonadota</taxon>
        <taxon>Alphaproteobacteria</taxon>
        <taxon>Rhodobacterales</taxon>
        <taxon>Paracoccaceae</taxon>
        <taxon>Paracoccus</taxon>
    </lineage>
</organism>
<name>A0ABV6I4U8_9RHOB</name>
<gene>
    <name evidence="1" type="ORF">ACFFII_05935</name>
</gene>
<evidence type="ECO:0000313" key="2">
    <source>
        <dbReference type="Proteomes" id="UP001589799"/>
    </source>
</evidence>
<keyword evidence="2" id="KW-1185">Reference proteome</keyword>
<dbReference type="Proteomes" id="UP001589799">
    <property type="component" value="Unassembled WGS sequence"/>
</dbReference>
<accession>A0ABV6I4U8</accession>